<accession>A0ABV7KTN8</accession>
<dbReference type="Proteomes" id="UP001595528">
    <property type="component" value="Unassembled WGS sequence"/>
</dbReference>
<keyword evidence="2" id="KW-1185">Reference proteome</keyword>
<evidence type="ECO:0000313" key="1">
    <source>
        <dbReference type="EMBL" id="MFC3225713.1"/>
    </source>
</evidence>
<dbReference type="SUPFAM" id="SSF143631">
    <property type="entry name" value="ApbE-like"/>
    <property type="match status" value="1"/>
</dbReference>
<dbReference type="Gene3D" id="3.10.520.10">
    <property type="entry name" value="ApbE-like domains"/>
    <property type="match status" value="1"/>
</dbReference>
<dbReference type="RefSeq" id="WP_379897446.1">
    <property type="nucleotide sequence ID" value="NZ_JBHRTR010000004.1"/>
</dbReference>
<dbReference type="InterPro" id="IPR007183">
    <property type="entry name" value="UPF0280"/>
</dbReference>
<reference evidence="2" key="1">
    <citation type="journal article" date="2019" name="Int. J. Syst. Evol. Microbiol.">
        <title>The Global Catalogue of Microorganisms (GCM) 10K type strain sequencing project: providing services to taxonomists for standard genome sequencing and annotation.</title>
        <authorList>
            <consortium name="The Broad Institute Genomics Platform"/>
            <consortium name="The Broad Institute Genome Sequencing Center for Infectious Disease"/>
            <person name="Wu L."/>
            <person name="Ma J."/>
        </authorList>
    </citation>
    <scope>NUCLEOTIDE SEQUENCE [LARGE SCALE GENOMIC DNA]</scope>
    <source>
        <strain evidence="2">KCTC 42964</strain>
    </source>
</reference>
<dbReference type="EMBL" id="JBHRTR010000004">
    <property type="protein sequence ID" value="MFC3225713.1"/>
    <property type="molecule type" value="Genomic_DNA"/>
</dbReference>
<sequence length="298" mass="30228">MTGPAAALLPDGRRLHLQHGPIDLIIDVDGDRQAAYAAAQARFATVLAELVGELPALRSPCPPEGRSFAGAIARRMEAAVRPHAAAGLFVTPMAAVAGSVAEEVLTAILAALDAAGRPPARAYVNNGGDIALYLAAGQRFDLAVARVEDGGGHGRVRIEAADPVRGVATSGRGGRSFSLGIAEAVTVLADRAGAADVAATLLGNAVDLPGHAAIRRVPARELDPDSDLGDRPVVTGCGRLAAAEVADALERGLQAAERMRAAGLIHAAALFLQGESRVAAPADRAMLAGAPDRPSSQG</sequence>
<protein>
    <submittedName>
        <fullName evidence="1">UPF0280 family protein</fullName>
    </submittedName>
</protein>
<dbReference type="PIRSF" id="PIRSF006421">
    <property type="entry name" value="UCP006421"/>
    <property type="match status" value="1"/>
</dbReference>
<organism evidence="1 2">
    <name type="scientific">Marinibaculum pumilum</name>
    <dbReference type="NCBI Taxonomy" id="1766165"/>
    <lineage>
        <taxon>Bacteria</taxon>
        <taxon>Pseudomonadati</taxon>
        <taxon>Pseudomonadota</taxon>
        <taxon>Alphaproteobacteria</taxon>
        <taxon>Rhodospirillales</taxon>
        <taxon>Rhodospirillaceae</taxon>
        <taxon>Marinibaculum</taxon>
    </lineage>
</organism>
<dbReference type="InterPro" id="IPR003374">
    <property type="entry name" value="ApbE-like_sf"/>
</dbReference>
<comment type="caution">
    <text evidence="1">The sequence shown here is derived from an EMBL/GenBank/DDBJ whole genome shotgun (WGS) entry which is preliminary data.</text>
</comment>
<dbReference type="NCBIfam" id="NF003322">
    <property type="entry name" value="PRK04334.1-2"/>
    <property type="match status" value="1"/>
</dbReference>
<name>A0ABV7KTN8_9PROT</name>
<gene>
    <name evidence="1" type="ORF">ACFOGJ_00625</name>
</gene>
<proteinExistence type="predicted"/>
<evidence type="ECO:0000313" key="2">
    <source>
        <dbReference type="Proteomes" id="UP001595528"/>
    </source>
</evidence>